<reference evidence="2" key="1">
    <citation type="journal article" date="2019" name="Int. J. Syst. Evol. Microbiol.">
        <title>The Global Catalogue of Microorganisms (GCM) 10K type strain sequencing project: providing services to taxonomists for standard genome sequencing and annotation.</title>
        <authorList>
            <consortium name="The Broad Institute Genomics Platform"/>
            <consortium name="The Broad Institute Genome Sequencing Center for Infectious Disease"/>
            <person name="Wu L."/>
            <person name="Ma J."/>
        </authorList>
    </citation>
    <scope>NUCLEOTIDE SEQUENCE [LARGE SCALE GENOMIC DNA]</scope>
    <source>
        <strain evidence="2">JCM 18541</strain>
    </source>
</reference>
<dbReference type="SUPFAM" id="SSF55469">
    <property type="entry name" value="FMN-dependent nitroreductase-like"/>
    <property type="match status" value="1"/>
</dbReference>
<dbReference type="EMBL" id="BAABKP010000004">
    <property type="protein sequence ID" value="GAA4798965.1"/>
    <property type="molecule type" value="Genomic_DNA"/>
</dbReference>
<evidence type="ECO:0000313" key="1">
    <source>
        <dbReference type="EMBL" id="GAA4798965.1"/>
    </source>
</evidence>
<proteinExistence type="predicted"/>
<accession>A0ABP9BR32</accession>
<dbReference type="InterPro" id="IPR000415">
    <property type="entry name" value="Nitroreductase-like"/>
</dbReference>
<keyword evidence="2" id="KW-1185">Reference proteome</keyword>
<dbReference type="RefSeq" id="WP_345446772.1">
    <property type="nucleotide sequence ID" value="NZ_BAABKP010000004.1"/>
</dbReference>
<name>A0ABP9BR32_9MICC</name>
<protein>
    <recommendedName>
        <fullName evidence="3">Nitroreductase family protein</fullName>
    </recommendedName>
</protein>
<organism evidence="1 2">
    <name type="scientific">Rothia endophytica</name>
    <dbReference type="NCBI Taxonomy" id="1324766"/>
    <lineage>
        <taxon>Bacteria</taxon>
        <taxon>Bacillati</taxon>
        <taxon>Actinomycetota</taxon>
        <taxon>Actinomycetes</taxon>
        <taxon>Micrococcales</taxon>
        <taxon>Micrococcaceae</taxon>
        <taxon>Rothia</taxon>
    </lineage>
</organism>
<evidence type="ECO:0008006" key="3">
    <source>
        <dbReference type="Google" id="ProtNLM"/>
    </source>
</evidence>
<dbReference type="Proteomes" id="UP001500187">
    <property type="component" value="Unassembled WGS sequence"/>
</dbReference>
<gene>
    <name evidence="1" type="ORF">GCM10023352_18520</name>
</gene>
<evidence type="ECO:0000313" key="2">
    <source>
        <dbReference type="Proteomes" id="UP001500187"/>
    </source>
</evidence>
<comment type="caution">
    <text evidence="1">The sequence shown here is derived from an EMBL/GenBank/DDBJ whole genome shotgun (WGS) entry which is preliminary data.</text>
</comment>
<sequence>MAPSASAREELFITPRTVSHFTNQEVTDEMLREIYNLTKMGPTAFNS</sequence>